<gene>
    <name evidence="1" type="ORF">EZ449_02145</name>
</gene>
<organism evidence="1 2">
    <name type="scientific">Pedobacter frigidisoli</name>
    <dbReference type="NCBI Taxonomy" id="2530455"/>
    <lineage>
        <taxon>Bacteria</taxon>
        <taxon>Pseudomonadati</taxon>
        <taxon>Bacteroidota</taxon>
        <taxon>Sphingobacteriia</taxon>
        <taxon>Sphingobacteriales</taxon>
        <taxon>Sphingobacteriaceae</taxon>
        <taxon>Pedobacter</taxon>
    </lineage>
</organism>
<dbReference type="RefSeq" id="WP_131556300.1">
    <property type="nucleotide sequence ID" value="NZ_SJSN01000001.1"/>
</dbReference>
<evidence type="ECO:0008006" key="3">
    <source>
        <dbReference type="Google" id="ProtNLM"/>
    </source>
</evidence>
<dbReference type="AlphaFoldDB" id="A0A4R0P9P3"/>
<keyword evidence="2" id="KW-1185">Reference proteome</keyword>
<evidence type="ECO:0000313" key="1">
    <source>
        <dbReference type="EMBL" id="TCD12867.1"/>
    </source>
</evidence>
<reference evidence="1 2" key="1">
    <citation type="submission" date="2019-02" db="EMBL/GenBank/DDBJ databases">
        <title>Pedobacter sp. RP-3-11 sp. nov., isolated from Arctic soil.</title>
        <authorList>
            <person name="Dahal R.H."/>
        </authorList>
    </citation>
    <scope>NUCLEOTIDE SEQUENCE [LARGE SCALE GENOMIC DNA]</scope>
    <source>
        <strain evidence="1 2">RP-3-11</strain>
    </source>
</reference>
<name>A0A4R0P9P3_9SPHI</name>
<dbReference type="Proteomes" id="UP000291485">
    <property type="component" value="Unassembled WGS sequence"/>
</dbReference>
<evidence type="ECO:0000313" key="2">
    <source>
        <dbReference type="Proteomes" id="UP000291485"/>
    </source>
</evidence>
<dbReference type="EMBL" id="SJSN01000001">
    <property type="protein sequence ID" value="TCD12867.1"/>
    <property type="molecule type" value="Genomic_DNA"/>
</dbReference>
<dbReference type="OrthoDB" id="771052at2"/>
<accession>A0A4R0P9P3</accession>
<dbReference type="PROSITE" id="PS51257">
    <property type="entry name" value="PROKAR_LIPOPROTEIN"/>
    <property type="match status" value="1"/>
</dbReference>
<sequence length="144" mass="15939">MKKLILILAICVAFGCKKKNETVEDDITKYSWPLTSATISPALVVNGRAETNFKIMSGPSGCLNNNYTLSFSNDGSFAFTSNGPLCDMISYQNAKWSKKGNEITLNDGQPHNVILSGNIITDKYSFNQDNINYTVTYIYTARSK</sequence>
<proteinExistence type="predicted"/>
<protein>
    <recommendedName>
        <fullName evidence="3">Lipocalin-like domain-containing protein</fullName>
    </recommendedName>
</protein>
<comment type="caution">
    <text evidence="1">The sequence shown here is derived from an EMBL/GenBank/DDBJ whole genome shotgun (WGS) entry which is preliminary data.</text>
</comment>